<organism evidence="2 3">
    <name type="scientific">Ornithinimicrobium ciconiae</name>
    <dbReference type="NCBI Taxonomy" id="2594265"/>
    <lineage>
        <taxon>Bacteria</taxon>
        <taxon>Bacillati</taxon>
        <taxon>Actinomycetota</taxon>
        <taxon>Actinomycetes</taxon>
        <taxon>Micrococcales</taxon>
        <taxon>Ornithinimicrobiaceae</taxon>
        <taxon>Ornithinimicrobium</taxon>
    </lineage>
</organism>
<sequence length="69" mass="7334">MTQPPQTGDSHVDETLAGFHATRDQPLQERAEAALQAQRRLQERLTESSPGQGPSAPMARVAGAGRPTA</sequence>
<gene>
    <name evidence="2" type="ORF">FNH13_11895</name>
</gene>
<keyword evidence="3" id="KW-1185">Reference proteome</keyword>
<feature type="region of interest" description="Disordered" evidence="1">
    <location>
        <begin position="1"/>
        <end position="69"/>
    </location>
</feature>
<dbReference type="EMBL" id="CP041616">
    <property type="protein sequence ID" value="QDO88938.1"/>
    <property type="molecule type" value="Genomic_DNA"/>
</dbReference>
<reference evidence="2 3" key="1">
    <citation type="submission" date="2019-07" db="EMBL/GenBank/DDBJ databases">
        <title>complete genome sequencing of Ornithinimicrobium sp. H23M54.</title>
        <authorList>
            <person name="Bae J.-W."/>
            <person name="Lee S.-Y."/>
        </authorList>
    </citation>
    <scope>NUCLEOTIDE SEQUENCE [LARGE SCALE GENOMIC DNA]</scope>
    <source>
        <strain evidence="2 3">H23M54</strain>
    </source>
</reference>
<name>A0A516GBR2_9MICO</name>
<dbReference type="Proteomes" id="UP000315395">
    <property type="component" value="Chromosome"/>
</dbReference>
<feature type="compositionally biased region" description="Basic and acidic residues" evidence="1">
    <location>
        <begin position="21"/>
        <end position="32"/>
    </location>
</feature>
<dbReference type="RefSeq" id="WP_143783615.1">
    <property type="nucleotide sequence ID" value="NZ_CP041616.1"/>
</dbReference>
<proteinExistence type="predicted"/>
<evidence type="ECO:0000313" key="2">
    <source>
        <dbReference type="EMBL" id="QDO88938.1"/>
    </source>
</evidence>
<dbReference type="AlphaFoldDB" id="A0A516GBR2"/>
<accession>A0A516GBR2</accession>
<evidence type="ECO:0000313" key="3">
    <source>
        <dbReference type="Proteomes" id="UP000315395"/>
    </source>
</evidence>
<protein>
    <submittedName>
        <fullName evidence="2">Uncharacterized protein</fullName>
    </submittedName>
</protein>
<evidence type="ECO:0000256" key="1">
    <source>
        <dbReference type="SAM" id="MobiDB-lite"/>
    </source>
</evidence>
<dbReference type="KEGG" id="orz:FNH13_11895"/>